<dbReference type="SUPFAM" id="SSF52047">
    <property type="entry name" value="RNI-like"/>
    <property type="match status" value="1"/>
</dbReference>
<sequence>MQDSSWLPARGPSPTVIRDWEEAGASLARAISHFFDQSTHLESQCTMAATTHIDLVGRIDSSLDLFQSTLDGQLTQARWALAKTRNRLIRATSILRLPEEILADIFCKFVYDPYEENQYSTSRSMNLHVQMIYRRVHTLLGVCATWRNIAISCGALWSVVPIVDPGVGRPRILSTDLSLERANNRGLHLAIFNPHQSYSRIKTLASRLSQFDSINISSDSTIAFEIDEIIRLMMKDKGPKLLSKLSLKHSSINSLPDEATFNPFTRLDPEFLDLIKSLSALRLGGVTVDWAGISFSSRLTELWISGVTLDEIPLVGFLSALSTATDLQHLKLINTRAMLDDDPGMITNAISFPKLKSLHFESLPFNFLKLLLDLIAPGPYHLTLNPCDDIHSNYPSEEWMEDTEICALLSRRPVHKLILAVEEQGFWELSKGLHSVLRAVPQLKTLVLNYYDIRSDILKALVPRSKPGLPKSTHPADTSFPKLEVLEIHGATFHSRLSEFKPNFFKILSHHPIQKIVLGGMVPIVPGIENSAPLGEDDDTVQWLKTKVPQLYVSLDPENAPDFVAEWQLWDI</sequence>
<name>A0A8H3CNC9_9AGAM</name>
<dbReference type="Proteomes" id="UP000663888">
    <property type="component" value="Unassembled WGS sequence"/>
</dbReference>
<dbReference type="Gene3D" id="3.80.10.10">
    <property type="entry name" value="Ribonuclease Inhibitor"/>
    <property type="match status" value="1"/>
</dbReference>
<evidence type="ECO:0000313" key="2">
    <source>
        <dbReference type="Proteomes" id="UP000663888"/>
    </source>
</evidence>
<dbReference type="AlphaFoldDB" id="A0A8H3CNC9"/>
<comment type="caution">
    <text evidence="1">The sequence shown here is derived from an EMBL/GenBank/DDBJ whole genome shotgun (WGS) entry which is preliminary data.</text>
</comment>
<protein>
    <recommendedName>
        <fullName evidence="3">F-box domain-containing protein</fullName>
    </recommendedName>
</protein>
<proteinExistence type="predicted"/>
<reference evidence="1" key="1">
    <citation type="submission" date="2021-01" db="EMBL/GenBank/DDBJ databases">
        <authorList>
            <person name="Kaushik A."/>
        </authorList>
    </citation>
    <scope>NUCLEOTIDE SEQUENCE</scope>
    <source>
        <strain evidence="1">AG4-R118</strain>
    </source>
</reference>
<dbReference type="InterPro" id="IPR032675">
    <property type="entry name" value="LRR_dom_sf"/>
</dbReference>
<organism evidence="1 2">
    <name type="scientific">Rhizoctonia solani</name>
    <dbReference type="NCBI Taxonomy" id="456999"/>
    <lineage>
        <taxon>Eukaryota</taxon>
        <taxon>Fungi</taxon>
        <taxon>Dikarya</taxon>
        <taxon>Basidiomycota</taxon>
        <taxon>Agaricomycotina</taxon>
        <taxon>Agaricomycetes</taxon>
        <taxon>Cantharellales</taxon>
        <taxon>Ceratobasidiaceae</taxon>
        <taxon>Rhizoctonia</taxon>
    </lineage>
</organism>
<evidence type="ECO:0008006" key="3">
    <source>
        <dbReference type="Google" id="ProtNLM"/>
    </source>
</evidence>
<gene>
    <name evidence="1" type="ORF">RDB_LOCUS136739</name>
</gene>
<accession>A0A8H3CNC9</accession>
<dbReference type="EMBL" id="CAJMWX010001450">
    <property type="protein sequence ID" value="CAE6489199.1"/>
    <property type="molecule type" value="Genomic_DNA"/>
</dbReference>
<evidence type="ECO:0000313" key="1">
    <source>
        <dbReference type="EMBL" id="CAE6489199.1"/>
    </source>
</evidence>